<evidence type="ECO:0000313" key="3">
    <source>
        <dbReference type="Proteomes" id="UP000518752"/>
    </source>
</evidence>
<dbReference type="AlphaFoldDB" id="A0A8H5HEM0"/>
<protein>
    <submittedName>
        <fullName evidence="2">Uncharacterized protein</fullName>
    </submittedName>
</protein>
<dbReference type="EMBL" id="JAACJN010000056">
    <property type="protein sequence ID" value="KAF5381842.1"/>
    <property type="molecule type" value="Genomic_DNA"/>
</dbReference>
<proteinExistence type="predicted"/>
<evidence type="ECO:0000256" key="1">
    <source>
        <dbReference type="SAM" id="MobiDB-lite"/>
    </source>
</evidence>
<keyword evidence="3" id="KW-1185">Reference proteome</keyword>
<comment type="caution">
    <text evidence="2">The sequence shown here is derived from an EMBL/GenBank/DDBJ whole genome shotgun (WGS) entry which is preliminary data.</text>
</comment>
<feature type="region of interest" description="Disordered" evidence="1">
    <location>
        <begin position="145"/>
        <end position="169"/>
    </location>
</feature>
<gene>
    <name evidence="2" type="ORF">D9757_008350</name>
</gene>
<accession>A0A8H5HEM0</accession>
<sequence length="259" mass="26936">MEPYRMRYVQYRGARSVQHSTHPVVSSRVEPLQWLPPVSYFPLYPPRYRSYRSSGSRTTLSVSSLRLHPVFPPSFLQMLFKILALAAASAGLTHAAVVNGNPDLHPILLVTVTSIALSTDIETSFVTVPGSSTTSTSVVVFTSTPTTLHSSPPSSTHVSSSFSSSSGLNSSTTSIITTDPLTPIPVTTLSVGTGTPSLSSSRSTVTVSTTASSLPSVNPSSIGGASSNGVAGNRMDAGRTVLVTIGCALLGAVLTGARI</sequence>
<reference evidence="2 3" key="1">
    <citation type="journal article" date="2020" name="ISME J.">
        <title>Uncovering the hidden diversity of litter-decomposition mechanisms in mushroom-forming fungi.</title>
        <authorList>
            <person name="Floudas D."/>
            <person name="Bentzer J."/>
            <person name="Ahren D."/>
            <person name="Johansson T."/>
            <person name="Persson P."/>
            <person name="Tunlid A."/>
        </authorList>
    </citation>
    <scope>NUCLEOTIDE SEQUENCE [LARGE SCALE GENOMIC DNA]</scope>
    <source>
        <strain evidence="2 3">CBS 406.79</strain>
    </source>
</reference>
<evidence type="ECO:0000313" key="2">
    <source>
        <dbReference type="EMBL" id="KAF5381842.1"/>
    </source>
</evidence>
<organism evidence="2 3">
    <name type="scientific">Collybiopsis confluens</name>
    <dbReference type="NCBI Taxonomy" id="2823264"/>
    <lineage>
        <taxon>Eukaryota</taxon>
        <taxon>Fungi</taxon>
        <taxon>Dikarya</taxon>
        <taxon>Basidiomycota</taxon>
        <taxon>Agaricomycotina</taxon>
        <taxon>Agaricomycetes</taxon>
        <taxon>Agaricomycetidae</taxon>
        <taxon>Agaricales</taxon>
        <taxon>Marasmiineae</taxon>
        <taxon>Omphalotaceae</taxon>
        <taxon>Collybiopsis</taxon>
    </lineage>
</organism>
<dbReference type="Proteomes" id="UP000518752">
    <property type="component" value="Unassembled WGS sequence"/>
</dbReference>
<name>A0A8H5HEM0_9AGAR</name>